<dbReference type="Proteomes" id="UP001296104">
    <property type="component" value="Unassembled WGS sequence"/>
</dbReference>
<evidence type="ECO:0000256" key="1">
    <source>
        <dbReference type="ARBA" id="ARBA00022630"/>
    </source>
</evidence>
<reference evidence="6" key="1">
    <citation type="submission" date="2023-11" db="EMBL/GenBank/DDBJ databases">
        <authorList>
            <person name="Alioto T."/>
            <person name="Alioto T."/>
            <person name="Gomez Garrido J."/>
        </authorList>
    </citation>
    <scope>NUCLEOTIDE SEQUENCE</scope>
</reference>
<feature type="domain" description="FAD-binding" evidence="5">
    <location>
        <begin position="15"/>
        <end position="50"/>
    </location>
</feature>
<proteinExistence type="predicted"/>
<keyword evidence="7" id="KW-1185">Reference proteome</keyword>
<feature type="domain" description="FAD-binding" evidence="5">
    <location>
        <begin position="302"/>
        <end position="364"/>
    </location>
</feature>
<name>A0AAI9EEE4_9PEZI</name>
<dbReference type="Gene3D" id="3.50.50.60">
    <property type="entry name" value="FAD/NAD(P)-binding domain"/>
    <property type="match status" value="1"/>
</dbReference>
<keyword evidence="2" id="KW-0274">FAD</keyword>
<sequence length="403" mass="44142">MPGPVVANGATHTPDIAIVGGGPAGLSLAAICEKNGISYIVYERGAKDAPPRGGCLDLHPNGGQIALKDAGDEIYKKWRSLARGGEASKHKVFDMQLNHVFDFSDEGDSPEAERYDLQQTLMMGIPDGKIHFHKKLETAERDGEGKIVLKFSDGEIATGFKLVVGADGPFSKIRPLLTPMPVEYWGLVFMTGHIRQSNPFFPTLHAKASEGPMITMAPKTMIWCQRQGTGDYRIEWGILADPEIGKTLPLDDNDAMIEFLLQDKYFGKHHPFIHDMLRNNDGGFRDWPLLQAPPEALNWEPHDDVTLIGDACHATTPFIGEGANRAMKDAAMLARAVRKHGINKTAIAEYEAEMFPAAADMIRWSDKSGRQIFQDDSPKSWVQFNVEARGGGGGGGEDSRPHG</sequence>
<dbReference type="EMBL" id="CAVMBE010000078">
    <property type="protein sequence ID" value="CAK4033099.1"/>
    <property type="molecule type" value="Genomic_DNA"/>
</dbReference>
<dbReference type="PANTHER" id="PTHR46972:SF1">
    <property type="entry name" value="FAD DEPENDENT OXIDOREDUCTASE DOMAIN-CONTAINING PROTEIN"/>
    <property type="match status" value="1"/>
</dbReference>
<evidence type="ECO:0000313" key="6">
    <source>
        <dbReference type="EMBL" id="CAK4033099.1"/>
    </source>
</evidence>
<dbReference type="AlphaFoldDB" id="A0AAI9EEE4"/>
<keyword evidence="4" id="KW-0503">Monooxygenase</keyword>
<evidence type="ECO:0000259" key="5">
    <source>
        <dbReference type="Pfam" id="PF01494"/>
    </source>
</evidence>
<keyword evidence="3" id="KW-0560">Oxidoreductase</keyword>
<dbReference type="PANTHER" id="PTHR46972">
    <property type="entry name" value="MONOOXYGENASE ASQM-RELATED"/>
    <property type="match status" value="1"/>
</dbReference>
<evidence type="ECO:0000256" key="3">
    <source>
        <dbReference type="ARBA" id="ARBA00023002"/>
    </source>
</evidence>
<dbReference type="Pfam" id="PF01494">
    <property type="entry name" value="FAD_binding_3"/>
    <property type="match status" value="2"/>
</dbReference>
<comment type="caution">
    <text evidence="6">The sequence shown here is derived from an EMBL/GenBank/DDBJ whole genome shotgun (WGS) entry which is preliminary data.</text>
</comment>
<evidence type="ECO:0000313" key="7">
    <source>
        <dbReference type="Proteomes" id="UP001296104"/>
    </source>
</evidence>
<dbReference type="GO" id="GO:0071949">
    <property type="term" value="F:FAD binding"/>
    <property type="evidence" value="ECO:0007669"/>
    <property type="project" value="InterPro"/>
</dbReference>
<dbReference type="GO" id="GO:0004497">
    <property type="term" value="F:monooxygenase activity"/>
    <property type="evidence" value="ECO:0007669"/>
    <property type="project" value="UniProtKB-KW"/>
</dbReference>
<dbReference type="InterPro" id="IPR002938">
    <property type="entry name" value="FAD-bd"/>
</dbReference>
<evidence type="ECO:0000256" key="4">
    <source>
        <dbReference type="ARBA" id="ARBA00023033"/>
    </source>
</evidence>
<dbReference type="SUPFAM" id="SSF51905">
    <property type="entry name" value="FAD/NAD(P)-binding domain"/>
    <property type="match status" value="1"/>
</dbReference>
<dbReference type="InterPro" id="IPR036188">
    <property type="entry name" value="FAD/NAD-bd_sf"/>
</dbReference>
<protein>
    <submittedName>
        <fullName evidence="6">FAD NAD(P)-binding domain-containing</fullName>
    </submittedName>
</protein>
<accession>A0AAI9EEE4</accession>
<keyword evidence="1" id="KW-0285">Flavoprotein</keyword>
<dbReference type="PRINTS" id="PR00420">
    <property type="entry name" value="RNGMNOXGNASE"/>
</dbReference>
<organism evidence="6 7">
    <name type="scientific">Lecanosticta acicola</name>
    <dbReference type="NCBI Taxonomy" id="111012"/>
    <lineage>
        <taxon>Eukaryota</taxon>
        <taxon>Fungi</taxon>
        <taxon>Dikarya</taxon>
        <taxon>Ascomycota</taxon>
        <taxon>Pezizomycotina</taxon>
        <taxon>Dothideomycetes</taxon>
        <taxon>Dothideomycetidae</taxon>
        <taxon>Mycosphaerellales</taxon>
        <taxon>Mycosphaerellaceae</taxon>
        <taxon>Lecanosticta</taxon>
    </lineage>
</organism>
<gene>
    <name evidence="6" type="ORF">LECACI_7A008257</name>
</gene>
<evidence type="ECO:0000256" key="2">
    <source>
        <dbReference type="ARBA" id="ARBA00022827"/>
    </source>
</evidence>